<evidence type="ECO:0000313" key="4">
    <source>
        <dbReference type="EMBL" id="MDV2477251.1"/>
    </source>
</evidence>
<dbReference type="Pfam" id="PF24201">
    <property type="entry name" value="DUF7426"/>
    <property type="match status" value="1"/>
</dbReference>
<dbReference type="EMBL" id="WBMO01000002">
    <property type="protein sequence ID" value="MDV2477195.1"/>
    <property type="molecule type" value="Genomic_DNA"/>
</dbReference>
<dbReference type="EMBL" id="WBMO01000002">
    <property type="protein sequence ID" value="MDV2477251.1"/>
    <property type="molecule type" value="Genomic_DNA"/>
</dbReference>
<accession>A0ABU3WT61</accession>
<dbReference type="InterPro" id="IPR055849">
    <property type="entry name" value="DUF7426"/>
</dbReference>
<evidence type="ECO:0000313" key="5">
    <source>
        <dbReference type="Proteomes" id="UP001275440"/>
    </source>
</evidence>
<evidence type="ECO:0000313" key="2">
    <source>
        <dbReference type="EMBL" id="MDV2475158.1"/>
    </source>
</evidence>
<proteinExistence type="predicted"/>
<protein>
    <recommendedName>
        <fullName evidence="1">DUF7426 domain-containing protein</fullName>
    </recommendedName>
</protein>
<reference evidence="3 5" key="1">
    <citation type="submission" date="2019-10" db="EMBL/GenBank/DDBJ databases">
        <title>Draft Genome Assembly of Rhodococcus zopfii DSM44189.</title>
        <authorList>
            <person name="Sutton J.M."/>
            <person name="Akob D.M."/>
            <person name="Bushman T.J."/>
        </authorList>
    </citation>
    <scope>NUCLEOTIDE SEQUENCE [LARGE SCALE GENOMIC DNA]</scope>
    <source>
        <strain evidence="3 5">DSM 44189</strain>
    </source>
</reference>
<evidence type="ECO:0000313" key="3">
    <source>
        <dbReference type="EMBL" id="MDV2477195.1"/>
    </source>
</evidence>
<dbReference type="EMBL" id="WBMO01000001">
    <property type="protein sequence ID" value="MDV2475158.1"/>
    <property type="molecule type" value="Genomic_DNA"/>
</dbReference>
<name>A0ABU3WT61_9NOCA</name>
<keyword evidence="5" id="KW-1185">Reference proteome</keyword>
<feature type="domain" description="DUF7426" evidence="1">
    <location>
        <begin position="4"/>
        <end position="117"/>
    </location>
</feature>
<comment type="caution">
    <text evidence="3">The sequence shown here is derived from an EMBL/GenBank/DDBJ whole genome shotgun (WGS) entry which is preliminary data.</text>
</comment>
<sequence length="134" mass="15044">MPLKDLTETGFDPDLHLPIRGKRYRVPAPDYEAHKEMQETIVATGLPPVEQSQQAIDALGSAFGEMVADGVPWPMILHAGRTTLLHFGFSPDMAEVHWALAHLGRMVDLEQVSQKLGDLERARARARKQHRKED</sequence>
<gene>
    <name evidence="2" type="ORF">F8M49_06440</name>
    <name evidence="3" type="ORF">F8M49_20975</name>
    <name evidence="4" type="ORF">F8M49_21275</name>
</gene>
<organism evidence="3 5">
    <name type="scientific">Rhodococcus zopfii</name>
    <dbReference type="NCBI Taxonomy" id="43772"/>
    <lineage>
        <taxon>Bacteria</taxon>
        <taxon>Bacillati</taxon>
        <taxon>Actinomycetota</taxon>
        <taxon>Actinomycetes</taxon>
        <taxon>Mycobacteriales</taxon>
        <taxon>Nocardiaceae</taxon>
        <taxon>Rhodococcus</taxon>
    </lineage>
</organism>
<evidence type="ECO:0000259" key="1">
    <source>
        <dbReference type="Pfam" id="PF24201"/>
    </source>
</evidence>
<dbReference type="Proteomes" id="UP001275440">
    <property type="component" value="Unassembled WGS sequence"/>
</dbReference>